<comment type="caution">
    <text evidence="5">The sequence shown here is derived from an EMBL/GenBank/DDBJ whole genome shotgun (WGS) entry which is preliminary data.</text>
</comment>
<feature type="domain" description="Histidine kinase" evidence="4">
    <location>
        <begin position="195"/>
        <end position="407"/>
    </location>
</feature>
<dbReference type="SUPFAM" id="SSF55874">
    <property type="entry name" value="ATPase domain of HSP90 chaperone/DNA topoisomerase II/histidine kinase"/>
    <property type="match status" value="1"/>
</dbReference>
<dbReference type="SMART" id="SM00388">
    <property type="entry name" value="HisKA"/>
    <property type="match status" value="1"/>
</dbReference>
<dbReference type="Pfam" id="PF00512">
    <property type="entry name" value="HisKA"/>
    <property type="match status" value="1"/>
</dbReference>
<protein>
    <recommendedName>
        <fullName evidence="2">histidine kinase</fullName>
        <ecNumber evidence="2">2.7.13.3</ecNumber>
    </recommendedName>
</protein>
<dbReference type="InterPro" id="IPR003018">
    <property type="entry name" value="GAF"/>
</dbReference>
<dbReference type="PANTHER" id="PTHR43102">
    <property type="entry name" value="SLR1143 PROTEIN"/>
    <property type="match status" value="1"/>
</dbReference>
<dbReference type="InterPro" id="IPR029016">
    <property type="entry name" value="GAF-like_dom_sf"/>
</dbReference>
<evidence type="ECO:0000256" key="3">
    <source>
        <dbReference type="ARBA" id="ARBA00022553"/>
    </source>
</evidence>
<gene>
    <name evidence="5" type="ORF">CGL56_06375</name>
</gene>
<dbReference type="Gene3D" id="1.10.287.130">
    <property type="match status" value="1"/>
</dbReference>
<evidence type="ECO:0000313" key="5">
    <source>
        <dbReference type="EMBL" id="PHK99083.1"/>
    </source>
</evidence>
<sequence>MGYLCGVIPPRPENEAARLANLREYAILDSLPEDEFDDLTTIAAHICGTPVSLISLLDEQRQWFKSAVGVPEGMEGSPRDAAFCSYNILDPAAPLVVPDARVDPRFENNELVHQEPHVVFYAGVPLVSREGYALGSLCVIDHVPRELSDSQMQALKRLARQVIKLFELRKALAEAKQRAREREQAYRILRDFSHVIAHDLKAPLRNIRQAGEMLEEDYLSLLPEDGAELLQMIQERAEDATDMIEGVLRYSQVARNLREAHEEVVVQQCIDQALRHLGYPDDCRVVYVGAVERVYTSSLALLQVIQNLIGNAIKFSNRDDCRVVIDCVHEPGNQFVFTVNDNGPGIPAENQRDIFRLFHSAGTGKTRSHGVGLSIVKRLVETIGGTVSVASEVGQGTTFTFTIPDQD</sequence>
<dbReference type="Pfam" id="PF01590">
    <property type="entry name" value="GAF"/>
    <property type="match status" value="1"/>
</dbReference>
<dbReference type="Pfam" id="PF02518">
    <property type="entry name" value="HATPase_c"/>
    <property type="match status" value="1"/>
</dbReference>
<dbReference type="EC" id="2.7.13.3" evidence="2"/>
<dbReference type="CDD" id="cd00082">
    <property type="entry name" value="HisKA"/>
    <property type="match status" value="1"/>
</dbReference>
<evidence type="ECO:0000259" key="4">
    <source>
        <dbReference type="PROSITE" id="PS50109"/>
    </source>
</evidence>
<dbReference type="SUPFAM" id="SSF55781">
    <property type="entry name" value="GAF domain-like"/>
    <property type="match status" value="1"/>
</dbReference>
<reference evidence="5 6" key="1">
    <citation type="submission" date="2017-10" db="EMBL/GenBank/DDBJ databases">
        <title>The draft genome sequence of Lewinella marina KCTC 32374.</title>
        <authorList>
            <person name="Wang K."/>
        </authorList>
    </citation>
    <scope>NUCLEOTIDE SEQUENCE [LARGE SCALE GENOMIC DNA]</scope>
    <source>
        <strain evidence="5 6">MKG-38</strain>
    </source>
</reference>
<dbReference type="InterPro" id="IPR036890">
    <property type="entry name" value="HATPase_C_sf"/>
</dbReference>
<proteinExistence type="predicted"/>
<organism evidence="5 6">
    <name type="scientific">Neolewinella marina</name>
    <dbReference type="NCBI Taxonomy" id="438751"/>
    <lineage>
        <taxon>Bacteria</taxon>
        <taxon>Pseudomonadati</taxon>
        <taxon>Bacteroidota</taxon>
        <taxon>Saprospiria</taxon>
        <taxon>Saprospirales</taxon>
        <taxon>Lewinellaceae</taxon>
        <taxon>Neolewinella</taxon>
    </lineage>
</organism>
<dbReference type="Proteomes" id="UP000226437">
    <property type="component" value="Unassembled WGS sequence"/>
</dbReference>
<dbReference type="InterPro" id="IPR004358">
    <property type="entry name" value="Sig_transdc_His_kin-like_C"/>
</dbReference>
<dbReference type="SMART" id="SM00387">
    <property type="entry name" value="HATPase_c"/>
    <property type="match status" value="1"/>
</dbReference>
<name>A0A2G0CGI2_9BACT</name>
<dbReference type="InterPro" id="IPR036097">
    <property type="entry name" value="HisK_dim/P_sf"/>
</dbReference>
<dbReference type="AlphaFoldDB" id="A0A2G0CGI2"/>
<dbReference type="InterPro" id="IPR003661">
    <property type="entry name" value="HisK_dim/P_dom"/>
</dbReference>
<dbReference type="GO" id="GO:0000155">
    <property type="term" value="F:phosphorelay sensor kinase activity"/>
    <property type="evidence" value="ECO:0007669"/>
    <property type="project" value="InterPro"/>
</dbReference>
<keyword evidence="5" id="KW-0418">Kinase</keyword>
<evidence type="ECO:0000256" key="2">
    <source>
        <dbReference type="ARBA" id="ARBA00012438"/>
    </source>
</evidence>
<dbReference type="PRINTS" id="PR00344">
    <property type="entry name" value="BCTRLSENSOR"/>
</dbReference>
<evidence type="ECO:0000313" key="6">
    <source>
        <dbReference type="Proteomes" id="UP000226437"/>
    </source>
</evidence>
<dbReference type="InterPro" id="IPR005467">
    <property type="entry name" value="His_kinase_dom"/>
</dbReference>
<accession>A0A2G0CGI2</accession>
<dbReference type="Gene3D" id="3.30.450.40">
    <property type="match status" value="1"/>
</dbReference>
<dbReference type="PANTHER" id="PTHR43102:SF2">
    <property type="entry name" value="GAF DOMAIN-CONTAINING PROTEIN"/>
    <property type="match status" value="1"/>
</dbReference>
<keyword evidence="5" id="KW-0808">Transferase</keyword>
<dbReference type="PROSITE" id="PS50109">
    <property type="entry name" value="HIS_KIN"/>
    <property type="match status" value="1"/>
</dbReference>
<comment type="catalytic activity">
    <reaction evidence="1">
        <text>ATP + protein L-histidine = ADP + protein N-phospho-L-histidine.</text>
        <dbReference type="EC" id="2.7.13.3"/>
    </reaction>
</comment>
<evidence type="ECO:0000256" key="1">
    <source>
        <dbReference type="ARBA" id="ARBA00000085"/>
    </source>
</evidence>
<keyword evidence="6" id="KW-1185">Reference proteome</keyword>
<dbReference type="SUPFAM" id="SSF47384">
    <property type="entry name" value="Homodimeric domain of signal transducing histidine kinase"/>
    <property type="match status" value="1"/>
</dbReference>
<dbReference type="EMBL" id="PDLO01000002">
    <property type="protein sequence ID" value="PHK99083.1"/>
    <property type="molecule type" value="Genomic_DNA"/>
</dbReference>
<dbReference type="SMART" id="SM00065">
    <property type="entry name" value="GAF"/>
    <property type="match status" value="1"/>
</dbReference>
<dbReference type="InterPro" id="IPR003594">
    <property type="entry name" value="HATPase_dom"/>
</dbReference>
<keyword evidence="3" id="KW-0597">Phosphoprotein</keyword>
<dbReference type="Gene3D" id="3.30.565.10">
    <property type="entry name" value="Histidine kinase-like ATPase, C-terminal domain"/>
    <property type="match status" value="1"/>
</dbReference>